<dbReference type="EMBL" id="CAJNOK010020985">
    <property type="protein sequence ID" value="CAF1325288.1"/>
    <property type="molecule type" value="Genomic_DNA"/>
</dbReference>
<gene>
    <name evidence="2" type="ORF">OVA965_LOCUS29630</name>
    <name evidence="3" type="ORF">TMI583_LOCUS30414</name>
</gene>
<proteinExistence type="predicted"/>
<dbReference type="Pfam" id="PF07699">
    <property type="entry name" value="Ephrin_rec_like"/>
    <property type="match status" value="2"/>
</dbReference>
<reference evidence="3" key="1">
    <citation type="submission" date="2021-02" db="EMBL/GenBank/DDBJ databases">
        <authorList>
            <person name="Nowell W R."/>
        </authorList>
    </citation>
    <scope>NUCLEOTIDE SEQUENCE</scope>
</reference>
<sequence length="150" mass="16325">MGSYCPDGITQLPCPSGSYTDLYEQSRCRLCRPGWYQIKSGSTACLRCGLGFSCAKSTQLPEQCDIGMYADLYGQIQCRQCPKGYYNFNKGAIYCKKCPLGHECTDSKAAPKPCAVGFYNALYAQTKCRPCTQGSTTQIVGQTACINVVG</sequence>
<organism evidence="3 4">
    <name type="scientific">Didymodactylos carnosus</name>
    <dbReference type="NCBI Taxonomy" id="1234261"/>
    <lineage>
        <taxon>Eukaryota</taxon>
        <taxon>Metazoa</taxon>
        <taxon>Spiralia</taxon>
        <taxon>Gnathifera</taxon>
        <taxon>Rotifera</taxon>
        <taxon>Eurotatoria</taxon>
        <taxon>Bdelloidea</taxon>
        <taxon>Philodinida</taxon>
        <taxon>Philodinidae</taxon>
        <taxon>Didymodactylos</taxon>
    </lineage>
</organism>
<feature type="domain" description="Tyrosine-protein kinase ephrin type A/B receptor-like" evidence="1">
    <location>
        <begin position="17"/>
        <end position="54"/>
    </location>
</feature>
<dbReference type="InterPro" id="IPR009030">
    <property type="entry name" value="Growth_fac_rcpt_cys_sf"/>
</dbReference>
<dbReference type="InterPro" id="IPR011641">
    <property type="entry name" value="Tyr-kin_ephrin_A/B_rcpt-like"/>
</dbReference>
<dbReference type="EMBL" id="CAJOBA010042595">
    <property type="protein sequence ID" value="CAF4136296.1"/>
    <property type="molecule type" value="Genomic_DNA"/>
</dbReference>
<dbReference type="AlphaFoldDB" id="A0A8S2QYA1"/>
<name>A0A8S2QYA1_9BILA</name>
<dbReference type="Gene3D" id="2.10.50.10">
    <property type="entry name" value="Tumor Necrosis Factor Receptor, subunit A, domain 2"/>
    <property type="match status" value="3"/>
</dbReference>
<dbReference type="PANTHER" id="PTHR46967:SF2">
    <property type="entry name" value="SUSHI, VON WILLEBRAND FACTOR TYPE A, EGF AND PENTRAXIN DOMAIN-CONTAINING PROTEIN 1-LIKE"/>
    <property type="match status" value="1"/>
</dbReference>
<comment type="caution">
    <text evidence="3">The sequence shown here is derived from an EMBL/GenBank/DDBJ whole genome shotgun (WGS) entry which is preliminary data.</text>
</comment>
<feature type="domain" description="Tyrosine-protein kinase ephrin type A/B receptor-like" evidence="1">
    <location>
        <begin position="67"/>
        <end position="108"/>
    </location>
</feature>
<evidence type="ECO:0000313" key="4">
    <source>
        <dbReference type="Proteomes" id="UP000682733"/>
    </source>
</evidence>
<dbReference type="Proteomes" id="UP000677228">
    <property type="component" value="Unassembled WGS sequence"/>
</dbReference>
<dbReference type="Proteomes" id="UP000682733">
    <property type="component" value="Unassembled WGS sequence"/>
</dbReference>
<accession>A0A8S2QYA1</accession>
<dbReference type="PANTHER" id="PTHR46967">
    <property type="entry name" value="INSULIN-LIKE GROWTH FACTOR BINDING PROTEIN,N-TERMINAL"/>
    <property type="match status" value="1"/>
</dbReference>
<protein>
    <recommendedName>
        <fullName evidence="1">Tyrosine-protein kinase ephrin type A/B receptor-like domain-containing protein</fullName>
    </recommendedName>
</protein>
<dbReference type="SMART" id="SM01411">
    <property type="entry name" value="Ephrin_rec_like"/>
    <property type="match status" value="3"/>
</dbReference>
<evidence type="ECO:0000313" key="2">
    <source>
        <dbReference type="EMBL" id="CAF1325288.1"/>
    </source>
</evidence>
<evidence type="ECO:0000259" key="1">
    <source>
        <dbReference type="Pfam" id="PF07699"/>
    </source>
</evidence>
<evidence type="ECO:0000313" key="3">
    <source>
        <dbReference type="EMBL" id="CAF4136296.1"/>
    </source>
</evidence>
<dbReference type="SUPFAM" id="SSF57184">
    <property type="entry name" value="Growth factor receptor domain"/>
    <property type="match status" value="1"/>
</dbReference>